<evidence type="ECO:0000313" key="4">
    <source>
        <dbReference type="Proteomes" id="UP001629953"/>
    </source>
</evidence>
<keyword evidence="4" id="KW-1185">Reference proteome</keyword>
<dbReference type="EMBL" id="JBEQCT010000006">
    <property type="protein sequence ID" value="MFM2486038.1"/>
    <property type="molecule type" value="Genomic_DNA"/>
</dbReference>
<feature type="transmembrane region" description="Helical" evidence="2">
    <location>
        <begin position="21"/>
        <end position="40"/>
    </location>
</feature>
<keyword evidence="3" id="KW-0489">Methyltransferase</keyword>
<evidence type="ECO:0000256" key="1">
    <source>
        <dbReference type="SAM" id="Coils"/>
    </source>
</evidence>
<organism evidence="3 4">
    <name type="scientific">Celerinatantimonas yamalensis</name>
    <dbReference type="NCBI Taxonomy" id="559956"/>
    <lineage>
        <taxon>Bacteria</taxon>
        <taxon>Pseudomonadati</taxon>
        <taxon>Pseudomonadota</taxon>
        <taxon>Gammaproteobacteria</taxon>
        <taxon>Celerinatantimonadaceae</taxon>
        <taxon>Celerinatantimonas</taxon>
    </lineage>
</organism>
<reference evidence="3 4" key="1">
    <citation type="journal article" date="2013" name="Int. J. Syst. Evol. Microbiol.">
        <title>Celerinatantimonas yamalensis sp. nov., a cold-adapted diazotrophic bacterium from a cold permafrost brine.</title>
        <authorList>
            <person name="Shcherbakova V."/>
            <person name="Chuvilskaya N."/>
            <person name="Rivkina E."/>
            <person name="Demidov N."/>
            <person name="Uchaeva V."/>
            <person name="Suetin S."/>
            <person name="Suzina N."/>
            <person name="Gilichinsky D."/>
        </authorList>
    </citation>
    <scope>NUCLEOTIDE SEQUENCE [LARGE SCALE GENOMIC DNA]</scope>
    <source>
        <strain evidence="3 4">C7</strain>
    </source>
</reference>
<dbReference type="RefSeq" id="WP_408624301.1">
    <property type="nucleotide sequence ID" value="NZ_JBEQCT010000006.1"/>
</dbReference>
<dbReference type="EC" id="2.1.1.107" evidence="3"/>
<sequence>MSESSPQYPPEQAKTGSLKGGLLLSGFALVVSIAIAGYGWQQIHALNQQVSSLNTQNSQLQTNLTKAAMTATKQDAQLREQLSQTQQNLATQRSQNKVILSQLQSDTQALKQRFSQLNLHDLNQWRLYESQYLIHLAARKALLESDMTSAKTLLQSADQSVLQLHDPQYIALRRAIADDINQLDALPKIDIEGIMIQIDSLSQQVTELALTRVTLPKVQDQPTASSQSGWKASLAASWHHFIDQFITVRRRNSDVKPLLAPDKVWYLKQNLQLQLQQAAIAAGQHRQQLYQQSLATATRWINDYFSHNPASAHLVRTLSKLQSESINAATPAQFSSVALIDQAVAKASHPETSEEQK</sequence>
<proteinExistence type="predicted"/>
<protein>
    <submittedName>
        <fullName evidence="3">Uroporphyrinogen-III C-methyltransferase</fullName>
        <ecNumber evidence="3">2.1.1.107</ecNumber>
    </submittedName>
</protein>
<name>A0ABW9GA06_9GAMM</name>
<evidence type="ECO:0000256" key="2">
    <source>
        <dbReference type="SAM" id="Phobius"/>
    </source>
</evidence>
<dbReference type="GO" id="GO:0032259">
    <property type="term" value="P:methylation"/>
    <property type="evidence" value="ECO:0007669"/>
    <property type="project" value="UniProtKB-KW"/>
</dbReference>
<keyword evidence="2" id="KW-0812">Transmembrane</keyword>
<accession>A0ABW9GA06</accession>
<keyword evidence="2" id="KW-1133">Transmembrane helix</keyword>
<dbReference type="PANTHER" id="PTHR38043">
    <property type="entry name" value="PROTEIN HEMX"/>
    <property type="match status" value="1"/>
</dbReference>
<feature type="coiled-coil region" evidence="1">
    <location>
        <begin position="43"/>
        <end position="95"/>
    </location>
</feature>
<keyword evidence="2" id="KW-0472">Membrane</keyword>
<gene>
    <name evidence="3" type="ORF">ABUE30_13385</name>
</gene>
<keyword evidence="3" id="KW-0808">Transferase</keyword>
<keyword evidence="1" id="KW-0175">Coiled coil</keyword>
<dbReference type="Pfam" id="PF04375">
    <property type="entry name" value="HemX"/>
    <property type="match status" value="1"/>
</dbReference>
<dbReference type="InterPro" id="IPR007470">
    <property type="entry name" value="HemX"/>
</dbReference>
<evidence type="ECO:0000313" key="3">
    <source>
        <dbReference type="EMBL" id="MFM2486038.1"/>
    </source>
</evidence>
<comment type="caution">
    <text evidence="3">The sequence shown here is derived from an EMBL/GenBank/DDBJ whole genome shotgun (WGS) entry which is preliminary data.</text>
</comment>
<dbReference type="GO" id="GO:0004851">
    <property type="term" value="F:uroporphyrin-III C-methyltransferase activity"/>
    <property type="evidence" value="ECO:0007669"/>
    <property type="project" value="UniProtKB-EC"/>
</dbReference>
<dbReference type="PANTHER" id="PTHR38043:SF1">
    <property type="entry name" value="PROTEIN HEMX"/>
    <property type="match status" value="1"/>
</dbReference>
<dbReference type="Proteomes" id="UP001629953">
    <property type="component" value="Unassembled WGS sequence"/>
</dbReference>